<comment type="function">
    <text evidence="7">Catalyzes the transfer of the diacylglyceryl group from phosphatidylglycerol to the sulfhydryl group of the N-terminal cysteine of a prolipoprotein, the first step in the formation of mature lipoproteins.</text>
</comment>
<feature type="transmembrane region" description="Helical" evidence="7">
    <location>
        <begin position="20"/>
        <end position="39"/>
    </location>
</feature>
<dbReference type="InterPro" id="IPR001640">
    <property type="entry name" value="Lgt"/>
</dbReference>
<dbReference type="Pfam" id="PF01790">
    <property type="entry name" value="LGT"/>
    <property type="match status" value="1"/>
</dbReference>
<feature type="transmembrane region" description="Helical" evidence="7">
    <location>
        <begin position="59"/>
        <end position="77"/>
    </location>
</feature>
<feature type="transmembrane region" description="Helical" evidence="7">
    <location>
        <begin position="127"/>
        <end position="150"/>
    </location>
</feature>
<evidence type="ECO:0000313" key="9">
    <source>
        <dbReference type="Proteomes" id="UP001317532"/>
    </source>
</evidence>
<keyword evidence="5 7" id="KW-1133">Transmembrane helix</keyword>
<reference evidence="8 9" key="1">
    <citation type="journal article" date="2022" name="ISME Commun">
        <title>Vulcanimicrobium alpinus gen. nov. sp. nov., the first cultivated representative of the candidate phylum 'Eremiobacterota', is a metabolically versatile aerobic anoxygenic phototroph.</title>
        <authorList>
            <person name="Yabe S."/>
            <person name="Muto K."/>
            <person name="Abe K."/>
            <person name="Yokota A."/>
            <person name="Staudigel H."/>
            <person name="Tebo B.M."/>
        </authorList>
    </citation>
    <scope>NUCLEOTIDE SEQUENCE [LARGE SCALE GENOMIC DNA]</scope>
    <source>
        <strain evidence="8 9">WC8-2</strain>
    </source>
</reference>
<dbReference type="HAMAP" id="MF_01147">
    <property type="entry name" value="Lgt"/>
    <property type="match status" value="1"/>
</dbReference>
<dbReference type="AlphaFoldDB" id="A0AAN2CB12"/>
<evidence type="ECO:0000256" key="3">
    <source>
        <dbReference type="ARBA" id="ARBA00022679"/>
    </source>
</evidence>
<dbReference type="EMBL" id="AP025523">
    <property type="protein sequence ID" value="BDE07721.1"/>
    <property type="molecule type" value="Genomic_DNA"/>
</dbReference>
<dbReference type="Proteomes" id="UP001317532">
    <property type="component" value="Chromosome"/>
</dbReference>
<dbReference type="GO" id="GO:0005886">
    <property type="term" value="C:plasma membrane"/>
    <property type="evidence" value="ECO:0007669"/>
    <property type="project" value="UniProtKB-SubCell"/>
</dbReference>
<evidence type="ECO:0000313" key="8">
    <source>
        <dbReference type="EMBL" id="BDE07721.1"/>
    </source>
</evidence>
<evidence type="ECO:0000256" key="1">
    <source>
        <dbReference type="ARBA" id="ARBA00007150"/>
    </source>
</evidence>
<gene>
    <name evidence="7 8" type="primary">lgt</name>
    <name evidence="8" type="ORF">WPS_29970</name>
</gene>
<dbReference type="GO" id="GO:0042158">
    <property type="term" value="P:lipoprotein biosynthetic process"/>
    <property type="evidence" value="ECO:0007669"/>
    <property type="project" value="UniProtKB-UniRule"/>
</dbReference>
<feature type="transmembrane region" description="Helical" evidence="7">
    <location>
        <begin position="241"/>
        <end position="261"/>
    </location>
</feature>
<dbReference type="RefSeq" id="WP_317995296.1">
    <property type="nucleotide sequence ID" value="NZ_AP025523.1"/>
</dbReference>
<feature type="transmembrane region" description="Helical" evidence="7">
    <location>
        <begin position="185"/>
        <end position="202"/>
    </location>
</feature>
<dbReference type="PANTHER" id="PTHR30589">
    <property type="entry name" value="PROLIPOPROTEIN DIACYLGLYCERYL TRANSFERASE"/>
    <property type="match status" value="1"/>
</dbReference>
<dbReference type="PANTHER" id="PTHR30589:SF0">
    <property type="entry name" value="PHOSPHATIDYLGLYCEROL--PROLIPOPROTEIN DIACYLGLYCERYL TRANSFERASE"/>
    <property type="match status" value="1"/>
</dbReference>
<comment type="catalytic activity">
    <reaction evidence="7">
        <text>L-cysteinyl-[prolipoprotein] + a 1,2-diacyl-sn-glycero-3-phospho-(1'-sn-glycerol) = an S-1,2-diacyl-sn-glyceryl-L-cysteinyl-[prolipoprotein] + sn-glycerol 1-phosphate + H(+)</text>
        <dbReference type="Rhea" id="RHEA:56712"/>
        <dbReference type="Rhea" id="RHEA-COMP:14679"/>
        <dbReference type="Rhea" id="RHEA-COMP:14680"/>
        <dbReference type="ChEBI" id="CHEBI:15378"/>
        <dbReference type="ChEBI" id="CHEBI:29950"/>
        <dbReference type="ChEBI" id="CHEBI:57685"/>
        <dbReference type="ChEBI" id="CHEBI:64716"/>
        <dbReference type="ChEBI" id="CHEBI:140658"/>
        <dbReference type="EC" id="2.5.1.145"/>
    </reaction>
</comment>
<evidence type="ECO:0000256" key="2">
    <source>
        <dbReference type="ARBA" id="ARBA00022475"/>
    </source>
</evidence>
<keyword evidence="6 7" id="KW-0472">Membrane</keyword>
<accession>A0AAN2CB12</accession>
<comment type="subcellular location">
    <subcellularLocation>
        <location evidence="7">Cell membrane</location>
        <topology evidence="7">Multi-pass membrane protein</topology>
    </subcellularLocation>
</comment>
<keyword evidence="4 7" id="KW-0812">Transmembrane</keyword>
<evidence type="ECO:0000256" key="7">
    <source>
        <dbReference type="HAMAP-Rule" id="MF_01147"/>
    </source>
</evidence>
<sequence>MSHWFSYPNIDPIAFRIGPVAVHWYGLSYLFGFICVFLWMNRPAGRRRLGLTSDQIQDFLVYALVGVLVGGRTGFLIADWITKHNFADYAAHPLKFIAIWEGGMAFHGALVGVILAILLFLRKHPGLTFGILGDEVVPLLSIGIFTTRLVNFINDELPGKLCNPDHPYCVTFPAYPDGPRYPSQIFEAILDILTLPVILLVYRSRPPDGVVAWTWFTIYGITRSVAEIWREPGFTVLGLDGGQFVAVVQIFIGIAMIAYSYRRGVRTTTRMENAPA</sequence>
<protein>
    <recommendedName>
        <fullName evidence="7">Phosphatidylglycerol--prolipoprotein diacylglyceryl transferase</fullName>
        <ecNumber evidence="7">2.5.1.145</ecNumber>
    </recommendedName>
</protein>
<keyword evidence="3 7" id="KW-0808">Transferase</keyword>
<evidence type="ECO:0000256" key="4">
    <source>
        <dbReference type="ARBA" id="ARBA00022692"/>
    </source>
</evidence>
<feature type="transmembrane region" description="Helical" evidence="7">
    <location>
        <begin position="209"/>
        <end position="229"/>
    </location>
</feature>
<organism evidence="8 9">
    <name type="scientific">Vulcanimicrobium alpinum</name>
    <dbReference type="NCBI Taxonomy" id="3016050"/>
    <lineage>
        <taxon>Bacteria</taxon>
        <taxon>Bacillati</taxon>
        <taxon>Vulcanimicrobiota</taxon>
        <taxon>Vulcanimicrobiia</taxon>
        <taxon>Vulcanimicrobiales</taxon>
        <taxon>Vulcanimicrobiaceae</taxon>
        <taxon>Vulcanimicrobium</taxon>
    </lineage>
</organism>
<comment type="similarity">
    <text evidence="1 7">Belongs to the Lgt family.</text>
</comment>
<proteinExistence type="inferred from homology"/>
<dbReference type="KEGG" id="vab:WPS_29970"/>
<evidence type="ECO:0000256" key="5">
    <source>
        <dbReference type="ARBA" id="ARBA00022989"/>
    </source>
</evidence>
<feature type="transmembrane region" description="Helical" evidence="7">
    <location>
        <begin position="97"/>
        <end position="120"/>
    </location>
</feature>
<name>A0AAN2CB12_UNVUL</name>
<dbReference type="GO" id="GO:0008961">
    <property type="term" value="F:phosphatidylglycerol-prolipoprotein diacylglyceryl transferase activity"/>
    <property type="evidence" value="ECO:0007669"/>
    <property type="project" value="UniProtKB-UniRule"/>
</dbReference>
<keyword evidence="2 7" id="KW-1003">Cell membrane</keyword>
<keyword evidence="9" id="KW-1185">Reference proteome</keyword>
<evidence type="ECO:0000256" key="6">
    <source>
        <dbReference type="ARBA" id="ARBA00023136"/>
    </source>
</evidence>
<dbReference type="NCBIfam" id="TIGR00544">
    <property type="entry name" value="lgt"/>
    <property type="match status" value="1"/>
</dbReference>
<feature type="binding site" evidence="7">
    <location>
        <position position="148"/>
    </location>
    <ligand>
        <name>a 1,2-diacyl-sn-glycero-3-phospho-(1'-sn-glycerol)</name>
        <dbReference type="ChEBI" id="CHEBI:64716"/>
    </ligand>
</feature>
<comment type="pathway">
    <text evidence="7">Protein modification; lipoprotein biosynthesis (diacylglyceryl transfer).</text>
</comment>
<dbReference type="EC" id="2.5.1.145" evidence="7"/>